<dbReference type="GO" id="GO:0000166">
    <property type="term" value="F:nucleotide binding"/>
    <property type="evidence" value="ECO:0007669"/>
    <property type="project" value="InterPro"/>
</dbReference>
<proteinExistence type="predicted"/>
<evidence type="ECO:0000313" key="4">
    <source>
        <dbReference type="Proteomes" id="UP001299265"/>
    </source>
</evidence>
<dbReference type="Proteomes" id="UP001299265">
    <property type="component" value="Unassembled WGS sequence"/>
</dbReference>
<organism evidence="3 4">
    <name type="scientific">Lientehia hominis</name>
    <dbReference type="NCBI Taxonomy" id="2897778"/>
    <lineage>
        <taxon>Bacteria</taxon>
        <taxon>Bacillati</taxon>
        <taxon>Bacillota</taxon>
        <taxon>Clostridia</taxon>
        <taxon>Lachnospirales</taxon>
        <taxon>Lachnospiraceae</taxon>
        <taxon>Lientehia</taxon>
    </lineage>
</organism>
<dbReference type="InterPro" id="IPR055170">
    <property type="entry name" value="GFO_IDH_MocA-like_dom"/>
</dbReference>
<dbReference type="EMBL" id="JAJNOR010000001">
    <property type="protein sequence ID" value="MCD2491648.1"/>
    <property type="molecule type" value="Genomic_DNA"/>
</dbReference>
<dbReference type="Gene3D" id="3.40.50.720">
    <property type="entry name" value="NAD(P)-binding Rossmann-like Domain"/>
    <property type="match status" value="1"/>
</dbReference>
<dbReference type="SUPFAM" id="SSF55347">
    <property type="entry name" value="Glyceraldehyde-3-phosphate dehydrogenase-like, C-terminal domain"/>
    <property type="match status" value="1"/>
</dbReference>
<evidence type="ECO:0000313" key="3">
    <source>
        <dbReference type="EMBL" id="MCD2491648.1"/>
    </source>
</evidence>
<accession>A0AAP2RIU3</accession>
<dbReference type="SUPFAM" id="SSF51735">
    <property type="entry name" value="NAD(P)-binding Rossmann-fold domains"/>
    <property type="match status" value="1"/>
</dbReference>
<sequence length="318" mass="35557">MIHLATIGSGSIVDLFLDAVEKTEGICCTTVYSRTEERAEEFAEKHGAVSWYSDLDAMLNDKTIDFIYVASPNSLHYSYVKQALEAGKHVICEKPFVGSFKEAKELVRLAGERGLYLFEAITILHMPNYKVIREWLGEIGPVRLVHYNYSQYSSRYDSYLSGKVTNVFDPVYAGGALMDINVYNLHVIADLFGVPETASYFANRGFNGIDCSGTAVLQYGGFICTCMGAKDCDGENTGLIEGEKGYILVKEAGNLCGNVKLCLRNGETKNIGYDGSVNRMTYEVEDFVRAYESGDWEVCGRWQEESLNVMRILDMLRH</sequence>
<gene>
    <name evidence="3" type="ORF">LQE92_03290</name>
</gene>
<keyword evidence="4" id="KW-1185">Reference proteome</keyword>
<dbReference type="Pfam" id="PF01408">
    <property type="entry name" value="GFO_IDH_MocA"/>
    <property type="match status" value="1"/>
</dbReference>
<evidence type="ECO:0000259" key="2">
    <source>
        <dbReference type="Pfam" id="PF22725"/>
    </source>
</evidence>
<dbReference type="PANTHER" id="PTHR43054:SF1">
    <property type="entry name" value="SCYLLO-INOSITOL 2-DEHYDROGENASE (NADP(+)) IOLU"/>
    <property type="match status" value="1"/>
</dbReference>
<dbReference type="InterPro" id="IPR000683">
    <property type="entry name" value="Gfo/Idh/MocA-like_OxRdtase_N"/>
</dbReference>
<evidence type="ECO:0000259" key="1">
    <source>
        <dbReference type="Pfam" id="PF01408"/>
    </source>
</evidence>
<protein>
    <submittedName>
        <fullName evidence="3">Gfo/Idh/MocA family oxidoreductase</fullName>
    </submittedName>
</protein>
<dbReference type="PANTHER" id="PTHR43054">
    <property type="match status" value="1"/>
</dbReference>
<dbReference type="InterPro" id="IPR036291">
    <property type="entry name" value="NAD(P)-bd_dom_sf"/>
</dbReference>
<dbReference type="AlphaFoldDB" id="A0AAP2RIU3"/>
<dbReference type="Pfam" id="PF22725">
    <property type="entry name" value="GFO_IDH_MocA_C3"/>
    <property type="match status" value="1"/>
</dbReference>
<comment type="caution">
    <text evidence="3">The sequence shown here is derived from an EMBL/GenBank/DDBJ whole genome shotgun (WGS) entry which is preliminary data.</text>
</comment>
<dbReference type="Gene3D" id="3.30.360.10">
    <property type="entry name" value="Dihydrodipicolinate Reductase, domain 2"/>
    <property type="match status" value="1"/>
</dbReference>
<feature type="domain" description="Gfo/Idh/MocA-like oxidoreductase N-terminal" evidence="1">
    <location>
        <begin position="3"/>
        <end position="117"/>
    </location>
</feature>
<name>A0AAP2RIU3_9FIRM</name>
<reference evidence="3 4" key="1">
    <citation type="submission" date="2021-11" db="EMBL/GenBank/DDBJ databases">
        <title>Lacrimispora sp. nov. NSJ-141 isolated from human feces.</title>
        <authorList>
            <person name="Abdugheni R."/>
        </authorList>
    </citation>
    <scope>NUCLEOTIDE SEQUENCE [LARGE SCALE GENOMIC DNA]</scope>
    <source>
        <strain evidence="3 4">NSJ-141</strain>
    </source>
</reference>
<dbReference type="RefSeq" id="WP_231061563.1">
    <property type="nucleotide sequence ID" value="NZ_JAJNOR010000001.1"/>
</dbReference>
<feature type="domain" description="GFO/IDH/MocA-like oxidoreductase" evidence="2">
    <location>
        <begin position="137"/>
        <end position="247"/>
    </location>
</feature>